<dbReference type="PANTHER" id="PTHR13466:SF0">
    <property type="entry name" value="SMP-LTD DOMAIN-CONTAINING PROTEIN"/>
    <property type="match status" value="1"/>
</dbReference>
<evidence type="ECO:0000313" key="12">
    <source>
        <dbReference type="EMBL" id="KAL0477491.1"/>
    </source>
</evidence>
<evidence type="ECO:0000256" key="5">
    <source>
        <dbReference type="ARBA" id="ARBA00022989"/>
    </source>
</evidence>
<feature type="transmembrane region" description="Helical" evidence="10">
    <location>
        <begin position="5"/>
        <end position="27"/>
    </location>
</feature>
<keyword evidence="8 10" id="KW-0472">Membrane</keyword>
<name>A0AAW2YJ31_9EUKA</name>
<evidence type="ECO:0000256" key="8">
    <source>
        <dbReference type="ARBA" id="ARBA00023136"/>
    </source>
</evidence>
<evidence type="ECO:0000256" key="10">
    <source>
        <dbReference type="SAM" id="Phobius"/>
    </source>
</evidence>
<organism evidence="12 13">
    <name type="scientific">Acrasis kona</name>
    <dbReference type="NCBI Taxonomy" id="1008807"/>
    <lineage>
        <taxon>Eukaryota</taxon>
        <taxon>Discoba</taxon>
        <taxon>Heterolobosea</taxon>
        <taxon>Tetramitia</taxon>
        <taxon>Eutetramitia</taxon>
        <taxon>Acrasidae</taxon>
        <taxon>Acrasis</taxon>
    </lineage>
</organism>
<dbReference type="GO" id="GO:0005789">
    <property type="term" value="C:endoplasmic reticulum membrane"/>
    <property type="evidence" value="ECO:0007669"/>
    <property type="project" value="UniProtKB-SubCell"/>
</dbReference>
<feature type="compositionally biased region" description="Low complexity" evidence="9">
    <location>
        <begin position="345"/>
        <end position="358"/>
    </location>
</feature>
<feature type="region of interest" description="Disordered" evidence="9">
    <location>
        <begin position="327"/>
        <end position="376"/>
    </location>
</feature>
<dbReference type="AlphaFoldDB" id="A0AAW2YJ31"/>
<dbReference type="Pfam" id="PF10296">
    <property type="entry name" value="MMM1"/>
    <property type="match status" value="1"/>
</dbReference>
<keyword evidence="7" id="KW-0446">Lipid-binding</keyword>
<dbReference type="InterPro" id="IPR031468">
    <property type="entry name" value="SMP_LBD"/>
</dbReference>
<comment type="caution">
    <text evidence="12">The sequence shown here is derived from an EMBL/GenBank/DDBJ whole genome shotgun (WGS) entry which is preliminary data.</text>
</comment>
<dbReference type="InterPro" id="IPR019411">
    <property type="entry name" value="MMM1_dom"/>
</dbReference>
<evidence type="ECO:0000256" key="4">
    <source>
        <dbReference type="ARBA" id="ARBA00022824"/>
    </source>
</evidence>
<evidence type="ECO:0000256" key="3">
    <source>
        <dbReference type="ARBA" id="ARBA00022692"/>
    </source>
</evidence>
<keyword evidence="2" id="KW-0813">Transport</keyword>
<feature type="transmembrane region" description="Helical" evidence="10">
    <location>
        <begin position="47"/>
        <end position="74"/>
    </location>
</feature>
<gene>
    <name evidence="12" type="ORF">AKO1_008264</name>
</gene>
<keyword evidence="3 10" id="KW-0812">Transmembrane</keyword>
<feature type="compositionally biased region" description="Basic residues" evidence="9">
    <location>
        <begin position="366"/>
        <end position="376"/>
    </location>
</feature>
<evidence type="ECO:0000256" key="6">
    <source>
        <dbReference type="ARBA" id="ARBA00023055"/>
    </source>
</evidence>
<comment type="subcellular location">
    <subcellularLocation>
        <location evidence="1">Endoplasmic reticulum membrane</location>
    </subcellularLocation>
</comment>
<keyword evidence="6" id="KW-0445">Lipid transport</keyword>
<proteinExistence type="predicted"/>
<reference evidence="12 13" key="1">
    <citation type="submission" date="2024-03" db="EMBL/GenBank/DDBJ databases">
        <title>The Acrasis kona genome and developmental transcriptomes reveal deep origins of eukaryotic multicellular pathways.</title>
        <authorList>
            <person name="Sheikh S."/>
            <person name="Fu C.-J."/>
            <person name="Brown M.W."/>
            <person name="Baldauf S.L."/>
        </authorList>
    </citation>
    <scope>NUCLEOTIDE SEQUENCE [LARGE SCALE GENOMIC DNA]</scope>
    <source>
        <strain evidence="12 13">ATCC MYA-3509</strain>
    </source>
</reference>
<dbReference type="GO" id="GO:0008289">
    <property type="term" value="F:lipid binding"/>
    <property type="evidence" value="ECO:0007669"/>
    <property type="project" value="UniProtKB-KW"/>
</dbReference>
<evidence type="ECO:0000256" key="9">
    <source>
        <dbReference type="SAM" id="MobiDB-lite"/>
    </source>
</evidence>
<dbReference type="PROSITE" id="PS51847">
    <property type="entry name" value="SMP"/>
    <property type="match status" value="1"/>
</dbReference>
<evidence type="ECO:0000256" key="7">
    <source>
        <dbReference type="ARBA" id="ARBA00023121"/>
    </source>
</evidence>
<dbReference type="PANTHER" id="PTHR13466">
    <property type="entry name" value="TEX2 PROTEIN-RELATED"/>
    <property type="match status" value="1"/>
</dbReference>
<dbReference type="GO" id="GO:0006869">
    <property type="term" value="P:lipid transport"/>
    <property type="evidence" value="ECO:0007669"/>
    <property type="project" value="UniProtKB-KW"/>
</dbReference>
<dbReference type="Proteomes" id="UP001431209">
    <property type="component" value="Unassembled WGS sequence"/>
</dbReference>
<dbReference type="EMBL" id="JAOPGA020000190">
    <property type="protein sequence ID" value="KAL0477491.1"/>
    <property type="molecule type" value="Genomic_DNA"/>
</dbReference>
<evidence type="ECO:0000259" key="11">
    <source>
        <dbReference type="PROSITE" id="PS51847"/>
    </source>
</evidence>
<feature type="domain" description="SMP-LTD" evidence="11">
    <location>
        <begin position="116"/>
        <end position="305"/>
    </location>
</feature>
<sequence length="376" mass="42617">MNRTLFYLIILAAIATVYLVIFSFLNYEDVHPQQNVNPVVSTTVQYTRAFFVSIFIVLFFCMVGLVLLLVYLLARSAQPEHFRGMIEKNGQTSYRNVIITPNRPSSTFVKAKEAAGSGDVSWLNIIVRRVAEEVIYKNATKLRDEIISFLNTGIELPDIMGPLVVSDLNFGAEPPKVQTIVAKQTIDELIVDVDLIYEDKDTTLALKTSVNVNTPIVGWLVLPISASVHDIFMHLKLRLSFSIDLRRVHVSLLEQPDFDATFSNELGDRSTIRNIPYITDVINRAIFTKVREILLEPNHLTFELPPLEISLSSKEKVERKEVHIVREVQKEKSKKHSHQVKDDLSSSSSSSSSSSDSESNSDKDKQKLKKRKSRRK</sequence>
<keyword evidence="5 10" id="KW-1133">Transmembrane helix</keyword>
<evidence type="ECO:0000256" key="2">
    <source>
        <dbReference type="ARBA" id="ARBA00022448"/>
    </source>
</evidence>
<evidence type="ECO:0000256" key="1">
    <source>
        <dbReference type="ARBA" id="ARBA00004586"/>
    </source>
</evidence>
<evidence type="ECO:0000313" key="13">
    <source>
        <dbReference type="Proteomes" id="UP001431209"/>
    </source>
</evidence>
<keyword evidence="13" id="KW-1185">Reference proteome</keyword>
<protein>
    <recommendedName>
        <fullName evidence="11">SMP-LTD domain-containing protein</fullName>
    </recommendedName>
</protein>
<keyword evidence="4" id="KW-0256">Endoplasmic reticulum</keyword>
<accession>A0AAW2YJ31</accession>